<sequence>MSGDILSPSGEPTVAPLSLSPGEALARMRAAAPLVHNITNYVVMTPTANALLAAGAAPAMLHAPEEAPEFAAIASALVVNIGTLSAPWLAAMISSVRAAVAAGRPWVLDPVAGGATAFRREAVSALLAERPAVVRGNASEILAAAAGGVAGRGVDAAHGVADAAGHADALARRLGAVVVISGPVDIVTDGTRRVELSNGVEMLTRVTGTGCTATALIGAFLGAGIAPLEAAVGAMTLIAVAGEIAADVGPGEPPRGPGSFAVHLHDALWSITPEVLDARARIAVVSATG</sequence>
<dbReference type="STRING" id="1123029.SAMN02745172_00483"/>
<protein>
    <recommendedName>
        <fullName evidence="11">Hydroxyethylthiazole kinase</fullName>
        <ecNumber evidence="11">2.7.1.50</ecNumber>
    </recommendedName>
    <alternativeName>
        <fullName evidence="11">4-methyl-5-beta-hydroxyethylthiazole kinase</fullName>
        <shortName evidence="11">TH kinase</shortName>
        <shortName evidence="11">Thz kinase</shortName>
    </alternativeName>
</protein>
<comment type="function">
    <text evidence="11">Catalyzes the phosphorylation of the hydroxyl group of 4-methyl-5-beta-hydroxyethylthiazole (THZ).</text>
</comment>
<keyword evidence="6 11" id="KW-0547">Nucleotide-binding</keyword>
<dbReference type="GO" id="GO:0000287">
    <property type="term" value="F:magnesium ion binding"/>
    <property type="evidence" value="ECO:0007669"/>
    <property type="project" value="UniProtKB-UniRule"/>
</dbReference>
<dbReference type="UniPathway" id="UPA00060">
    <property type="reaction ID" value="UER00139"/>
</dbReference>
<keyword evidence="9 11" id="KW-0460">Magnesium</keyword>
<keyword evidence="10 11" id="KW-0784">Thiamine biosynthesis</keyword>
<accession>A0A1M7Z898</accession>
<feature type="binding site" evidence="11">
    <location>
        <position position="208"/>
    </location>
    <ligand>
        <name>substrate</name>
    </ligand>
</feature>
<dbReference type="Gene3D" id="3.40.1190.20">
    <property type="match status" value="1"/>
</dbReference>
<dbReference type="SUPFAM" id="SSF53613">
    <property type="entry name" value="Ribokinase-like"/>
    <property type="match status" value="1"/>
</dbReference>
<evidence type="ECO:0000256" key="4">
    <source>
        <dbReference type="ARBA" id="ARBA00022679"/>
    </source>
</evidence>
<evidence type="ECO:0000256" key="11">
    <source>
        <dbReference type="HAMAP-Rule" id="MF_00228"/>
    </source>
</evidence>
<dbReference type="GO" id="GO:0009229">
    <property type="term" value="P:thiamine diphosphate biosynthetic process"/>
    <property type="evidence" value="ECO:0007669"/>
    <property type="project" value="UniProtKB-UniRule"/>
</dbReference>
<feature type="binding site" evidence="11">
    <location>
        <position position="60"/>
    </location>
    <ligand>
        <name>substrate</name>
    </ligand>
</feature>
<comment type="cofactor">
    <cofactor evidence="2 11">
        <name>Mg(2+)</name>
        <dbReference type="ChEBI" id="CHEBI:18420"/>
    </cofactor>
</comment>
<evidence type="ECO:0000256" key="9">
    <source>
        <dbReference type="ARBA" id="ARBA00022842"/>
    </source>
</evidence>
<dbReference type="AlphaFoldDB" id="A0A1M7Z898"/>
<dbReference type="InterPro" id="IPR029056">
    <property type="entry name" value="Ribokinase-like"/>
</dbReference>
<evidence type="ECO:0000313" key="13">
    <source>
        <dbReference type="Proteomes" id="UP000186406"/>
    </source>
</evidence>
<dbReference type="CDD" id="cd01170">
    <property type="entry name" value="THZ_kinase"/>
    <property type="match status" value="1"/>
</dbReference>
<evidence type="ECO:0000256" key="2">
    <source>
        <dbReference type="ARBA" id="ARBA00001946"/>
    </source>
</evidence>
<dbReference type="HAMAP" id="MF_00228">
    <property type="entry name" value="Thz_kinase"/>
    <property type="match status" value="1"/>
</dbReference>
<reference evidence="12 13" key="1">
    <citation type="submission" date="2016-12" db="EMBL/GenBank/DDBJ databases">
        <authorList>
            <person name="Song W.-J."/>
            <person name="Kurnit D.M."/>
        </authorList>
    </citation>
    <scope>NUCLEOTIDE SEQUENCE [LARGE SCALE GENOMIC DNA]</scope>
    <source>
        <strain evidence="12 13">DSM 19599</strain>
    </source>
</reference>
<dbReference type="Proteomes" id="UP000186406">
    <property type="component" value="Unassembled WGS sequence"/>
</dbReference>
<keyword evidence="5 11" id="KW-0479">Metal-binding</keyword>
<feature type="binding site" evidence="11">
    <location>
        <position position="181"/>
    </location>
    <ligand>
        <name>ATP</name>
        <dbReference type="ChEBI" id="CHEBI:30616"/>
    </ligand>
</feature>
<evidence type="ECO:0000256" key="3">
    <source>
        <dbReference type="ARBA" id="ARBA00004868"/>
    </source>
</evidence>
<dbReference type="GO" id="GO:0004417">
    <property type="term" value="F:hydroxyethylthiazole kinase activity"/>
    <property type="evidence" value="ECO:0007669"/>
    <property type="project" value="UniProtKB-UniRule"/>
</dbReference>
<evidence type="ECO:0000256" key="7">
    <source>
        <dbReference type="ARBA" id="ARBA00022777"/>
    </source>
</evidence>
<keyword evidence="7 11" id="KW-0418">Kinase</keyword>
<name>A0A1M7Z898_9HYPH</name>
<evidence type="ECO:0000256" key="6">
    <source>
        <dbReference type="ARBA" id="ARBA00022741"/>
    </source>
</evidence>
<dbReference type="PIRSF" id="PIRSF000513">
    <property type="entry name" value="Thz_kinase"/>
    <property type="match status" value="1"/>
</dbReference>
<feature type="binding site" evidence="11">
    <location>
        <position position="135"/>
    </location>
    <ligand>
        <name>ATP</name>
        <dbReference type="ChEBI" id="CHEBI:30616"/>
    </ligand>
</feature>
<evidence type="ECO:0000313" key="12">
    <source>
        <dbReference type="EMBL" id="SHO60990.1"/>
    </source>
</evidence>
<dbReference type="GO" id="GO:0005524">
    <property type="term" value="F:ATP binding"/>
    <property type="evidence" value="ECO:0007669"/>
    <property type="project" value="UniProtKB-UniRule"/>
</dbReference>
<comment type="similarity">
    <text evidence="11">Belongs to the Thz kinase family.</text>
</comment>
<dbReference type="NCBIfam" id="NF006830">
    <property type="entry name" value="PRK09355.1"/>
    <property type="match status" value="1"/>
</dbReference>
<proteinExistence type="inferred from homology"/>
<keyword evidence="4 11" id="KW-0808">Transferase</keyword>
<keyword evidence="13" id="KW-1185">Reference proteome</keyword>
<comment type="pathway">
    <text evidence="3 11">Cofactor biosynthesis; thiamine diphosphate biosynthesis; 4-methyl-5-(2-phosphoethyl)-thiazole from 5-(2-hydroxyethyl)-4-methylthiazole: step 1/1.</text>
</comment>
<evidence type="ECO:0000256" key="5">
    <source>
        <dbReference type="ARBA" id="ARBA00022723"/>
    </source>
</evidence>
<dbReference type="Pfam" id="PF02110">
    <property type="entry name" value="HK"/>
    <property type="match status" value="1"/>
</dbReference>
<gene>
    <name evidence="11" type="primary">thiM</name>
    <name evidence="12" type="ORF">SAMN02745172_00483</name>
</gene>
<dbReference type="InterPro" id="IPR000417">
    <property type="entry name" value="Hyethyz_kinase"/>
</dbReference>
<organism evidence="12 13">
    <name type="scientific">Pseudoxanthobacter soli DSM 19599</name>
    <dbReference type="NCBI Taxonomy" id="1123029"/>
    <lineage>
        <taxon>Bacteria</taxon>
        <taxon>Pseudomonadati</taxon>
        <taxon>Pseudomonadota</taxon>
        <taxon>Alphaproteobacteria</taxon>
        <taxon>Hyphomicrobiales</taxon>
        <taxon>Segnochrobactraceae</taxon>
        <taxon>Pseudoxanthobacter</taxon>
    </lineage>
</organism>
<comment type="catalytic activity">
    <reaction evidence="1 11">
        <text>5-(2-hydroxyethyl)-4-methylthiazole + ATP = 4-methyl-5-(2-phosphooxyethyl)-thiazole + ADP + H(+)</text>
        <dbReference type="Rhea" id="RHEA:24212"/>
        <dbReference type="ChEBI" id="CHEBI:15378"/>
        <dbReference type="ChEBI" id="CHEBI:17957"/>
        <dbReference type="ChEBI" id="CHEBI:30616"/>
        <dbReference type="ChEBI" id="CHEBI:58296"/>
        <dbReference type="ChEBI" id="CHEBI:456216"/>
        <dbReference type="EC" id="2.7.1.50"/>
    </reaction>
</comment>
<evidence type="ECO:0000256" key="10">
    <source>
        <dbReference type="ARBA" id="ARBA00022977"/>
    </source>
</evidence>
<dbReference type="GO" id="GO:0009228">
    <property type="term" value="P:thiamine biosynthetic process"/>
    <property type="evidence" value="ECO:0007669"/>
    <property type="project" value="UniProtKB-KW"/>
</dbReference>
<evidence type="ECO:0000256" key="8">
    <source>
        <dbReference type="ARBA" id="ARBA00022840"/>
    </source>
</evidence>
<dbReference type="EMBL" id="FRXO01000001">
    <property type="protein sequence ID" value="SHO60990.1"/>
    <property type="molecule type" value="Genomic_DNA"/>
</dbReference>
<dbReference type="RefSeq" id="WP_084563810.1">
    <property type="nucleotide sequence ID" value="NZ_FRXO01000001.1"/>
</dbReference>
<evidence type="ECO:0000256" key="1">
    <source>
        <dbReference type="ARBA" id="ARBA00001771"/>
    </source>
</evidence>
<keyword evidence="8 11" id="KW-0067">ATP-binding</keyword>
<dbReference type="EC" id="2.7.1.50" evidence="11"/>
<dbReference type="PRINTS" id="PR01099">
    <property type="entry name" value="HYETHTZKNASE"/>
</dbReference>